<feature type="signal peptide" evidence="1">
    <location>
        <begin position="1"/>
        <end position="29"/>
    </location>
</feature>
<organism evidence="2">
    <name type="scientific">Ixodes ricinus</name>
    <name type="common">Common tick</name>
    <name type="synonym">Acarus ricinus</name>
    <dbReference type="NCBI Taxonomy" id="34613"/>
    <lineage>
        <taxon>Eukaryota</taxon>
        <taxon>Metazoa</taxon>
        <taxon>Ecdysozoa</taxon>
        <taxon>Arthropoda</taxon>
        <taxon>Chelicerata</taxon>
        <taxon>Arachnida</taxon>
        <taxon>Acari</taxon>
        <taxon>Parasitiformes</taxon>
        <taxon>Ixodida</taxon>
        <taxon>Ixodoidea</taxon>
        <taxon>Ixodidae</taxon>
        <taxon>Ixodinae</taxon>
        <taxon>Ixodes</taxon>
    </lineage>
</organism>
<dbReference type="EMBL" id="GIFC01006258">
    <property type="protein sequence ID" value="MXU88341.1"/>
    <property type="molecule type" value="Transcribed_RNA"/>
</dbReference>
<feature type="chain" id="PRO_5025579149" evidence="1">
    <location>
        <begin position="30"/>
        <end position="101"/>
    </location>
</feature>
<evidence type="ECO:0000256" key="1">
    <source>
        <dbReference type="SAM" id="SignalP"/>
    </source>
</evidence>
<sequence length="101" mass="10459">MSSSAGALCGSPCLAASVTCVVLIDAVLSSWVSGITRSGLEVSVVFSLLMELCSDEASLLDEAHSWLSGTTMSSTGFSETLSMVLCADITLPLGVYERDAF</sequence>
<dbReference type="AlphaFoldDB" id="A0A6B0UCE1"/>
<name>A0A6B0UCE1_IXORI</name>
<accession>A0A6B0UCE1</accession>
<protein>
    <submittedName>
        <fullName evidence="2">Putative secreted protein</fullName>
    </submittedName>
</protein>
<proteinExistence type="predicted"/>
<keyword evidence="1" id="KW-0732">Signal</keyword>
<evidence type="ECO:0000313" key="2">
    <source>
        <dbReference type="EMBL" id="MXU88341.1"/>
    </source>
</evidence>
<reference evidence="2" key="1">
    <citation type="submission" date="2019-12" db="EMBL/GenBank/DDBJ databases">
        <title>An insight into the sialome of adult female Ixodes ricinus ticks feeding for 6 days.</title>
        <authorList>
            <person name="Perner J."/>
            <person name="Ribeiro J.M.C."/>
        </authorList>
    </citation>
    <scope>NUCLEOTIDE SEQUENCE</scope>
    <source>
        <strain evidence="2">Semi-engorged</strain>
        <tissue evidence="2">Salivary glands</tissue>
    </source>
</reference>